<proteinExistence type="predicted"/>
<protein>
    <submittedName>
        <fullName evidence="1">Uncharacterized protein</fullName>
    </submittedName>
</protein>
<gene>
    <name evidence="1" type="ORF">DSCW_36110</name>
</gene>
<evidence type="ECO:0000313" key="2">
    <source>
        <dbReference type="Proteomes" id="UP000427769"/>
    </source>
</evidence>
<accession>A0A5K7ZCK7</accession>
<dbReference type="EMBL" id="AP021875">
    <property type="protein sequence ID" value="BBO76194.1"/>
    <property type="molecule type" value="Genomic_DNA"/>
</dbReference>
<reference evidence="1 2" key="1">
    <citation type="submission" date="2019-11" db="EMBL/GenBank/DDBJ databases">
        <title>Comparative genomics of hydrocarbon-degrading Desulfosarcina strains.</title>
        <authorList>
            <person name="Watanabe M."/>
            <person name="Kojima H."/>
            <person name="Fukui M."/>
        </authorList>
    </citation>
    <scope>NUCLEOTIDE SEQUENCE [LARGE SCALE GENOMIC DNA]</scope>
    <source>
        <strain evidence="1 2">PP31</strain>
    </source>
</reference>
<dbReference type="KEGG" id="dwd:DSCW_36110"/>
<evidence type="ECO:0000313" key="1">
    <source>
        <dbReference type="EMBL" id="BBO76194.1"/>
    </source>
</evidence>
<organism evidence="1 2">
    <name type="scientific">Desulfosarcina widdelii</name>
    <dbReference type="NCBI Taxonomy" id="947919"/>
    <lineage>
        <taxon>Bacteria</taxon>
        <taxon>Pseudomonadati</taxon>
        <taxon>Thermodesulfobacteriota</taxon>
        <taxon>Desulfobacteria</taxon>
        <taxon>Desulfobacterales</taxon>
        <taxon>Desulfosarcinaceae</taxon>
        <taxon>Desulfosarcina</taxon>
    </lineage>
</organism>
<dbReference type="Proteomes" id="UP000427769">
    <property type="component" value="Chromosome"/>
</dbReference>
<name>A0A5K7ZCK7_9BACT</name>
<keyword evidence="2" id="KW-1185">Reference proteome</keyword>
<sequence>MVDNAGEIIQYGLHQSLTLPQSQISFFFISNIDKRQNAFFGTRNYIYRRRDCTFVSANSYQLEFVF</sequence>
<dbReference type="AlphaFoldDB" id="A0A5K7ZCK7"/>